<protein>
    <recommendedName>
        <fullName evidence="3">Por secretion system C-terminal sorting domain-containing protein</fullName>
    </recommendedName>
</protein>
<organism evidence="1 2">
    <name type="scientific">Flavobacterium macrobrachii</name>
    <dbReference type="NCBI Taxonomy" id="591204"/>
    <lineage>
        <taxon>Bacteria</taxon>
        <taxon>Pseudomonadati</taxon>
        <taxon>Bacteroidota</taxon>
        <taxon>Flavobacteriia</taxon>
        <taxon>Flavobacteriales</taxon>
        <taxon>Flavobacteriaceae</taxon>
        <taxon>Flavobacterium</taxon>
    </lineage>
</organism>
<dbReference type="Proteomes" id="UP000759529">
    <property type="component" value="Unassembled WGS sequence"/>
</dbReference>
<name>A0ABS2CVR9_9FLAO</name>
<gene>
    <name evidence="1" type="ORF">H9X54_007055</name>
</gene>
<reference evidence="1 2" key="1">
    <citation type="submission" date="2021-02" db="EMBL/GenBank/DDBJ databases">
        <authorList>
            <person name="Jung H.S."/>
            <person name="Chun B.H."/>
            <person name="Jeon C.O."/>
        </authorList>
    </citation>
    <scope>NUCLEOTIDE SEQUENCE [LARGE SCALE GENOMIC DNA]</scope>
    <source>
        <strain evidence="1 2">LMG 25203</strain>
    </source>
</reference>
<proteinExistence type="predicted"/>
<dbReference type="Gene3D" id="2.130.10.10">
    <property type="entry name" value="YVTN repeat-like/Quinoprotein amine dehydrogenase"/>
    <property type="match status" value="1"/>
</dbReference>
<sequence length="363" mass="40745">MKTKLSITLSLLFNLCGFSQNLVISKLNSERTPTLLTLDSNTGQILSNADYITNFDDNLPESITFNSQTNEIVVLDRLFQSKIVFKNIITNNETSIPLSGDYEYQGVITADNRLFVTSDNILQEINRSNGNVIESYPINLNGGWNGILTYSNTTKDIYVLGVNGVIFKFDIITNEVTSLVLPIIQNGLGGYLDIVFAQNRLFVIRTTIADGYSLLEIDTENASIINTYDYITPINITNPQWDLTFLADTQEICAIIAGYQMPQVGIYEYKAKVIKYNLNTNVENSFDLPTLYSNPSYNGSYGGQIVSTSTEENLSLPEFNQEDGAKVIKAYNLLGQEIPIETYNQIIILKYDNGNHKKVYIRK</sequence>
<dbReference type="RefSeq" id="WP_187657978.1">
    <property type="nucleotide sequence ID" value="NZ_JACSOD020000465.1"/>
</dbReference>
<comment type="caution">
    <text evidence="1">The sequence shown here is derived from an EMBL/GenBank/DDBJ whole genome shotgun (WGS) entry which is preliminary data.</text>
</comment>
<dbReference type="InterPro" id="IPR015943">
    <property type="entry name" value="WD40/YVTN_repeat-like_dom_sf"/>
</dbReference>
<accession>A0ABS2CVR9</accession>
<evidence type="ECO:0000313" key="1">
    <source>
        <dbReference type="EMBL" id="MBM6499057.1"/>
    </source>
</evidence>
<keyword evidence="2" id="KW-1185">Reference proteome</keyword>
<evidence type="ECO:0008006" key="3">
    <source>
        <dbReference type="Google" id="ProtNLM"/>
    </source>
</evidence>
<evidence type="ECO:0000313" key="2">
    <source>
        <dbReference type="Proteomes" id="UP000759529"/>
    </source>
</evidence>
<dbReference type="SUPFAM" id="SSF69322">
    <property type="entry name" value="Tricorn protease domain 2"/>
    <property type="match status" value="1"/>
</dbReference>
<dbReference type="EMBL" id="JACSOD020000465">
    <property type="protein sequence ID" value="MBM6499057.1"/>
    <property type="molecule type" value="Genomic_DNA"/>
</dbReference>